<feature type="chain" id="PRO_5018323383" evidence="6">
    <location>
        <begin position="22"/>
        <end position="475"/>
    </location>
</feature>
<comment type="caution">
    <text evidence="7">The sequence shown here is derived from an EMBL/GenBank/DDBJ whole genome shotgun (WGS) entry which is preliminary data.</text>
</comment>
<dbReference type="PANTHER" id="PTHR11010:SF117">
    <property type="entry name" value="SERINE PROTEASE 16"/>
    <property type="match status" value="1"/>
</dbReference>
<protein>
    <submittedName>
        <fullName evidence="7">Serine protease</fullName>
    </submittedName>
</protein>
<feature type="non-terminal residue" evidence="7">
    <location>
        <position position="475"/>
    </location>
</feature>
<reference evidence="7 8" key="1">
    <citation type="journal article" date="2018" name="Sci. Rep.">
        <title>Genomic signatures of local adaptation to the degree of environmental predictability in rotifers.</title>
        <authorList>
            <person name="Franch-Gras L."/>
            <person name="Hahn C."/>
            <person name="Garcia-Roger E.M."/>
            <person name="Carmona M.J."/>
            <person name="Serra M."/>
            <person name="Gomez A."/>
        </authorList>
    </citation>
    <scope>NUCLEOTIDE SEQUENCE [LARGE SCALE GENOMIC DNA]</scope>
    <source>
        <strain evidence="7">HYR1</strain>
    </source>
</reference>
<evidence type="ECO:0000256" key="4">
    <source>
        <dbReference type="ARBA" id="ARBA00022801"/>
    </source>
</evidence>
<dbReference type="EMBL" id="REGN01003254">
    <property type="protein sequence ID" value="RNA23593.1"/>
    <property type="molecule type" value="Genomic_DNA"/>
</dbReference>
<proteinExistence type="inferred from homology"/>
<evidence type="ECO:0000256" key="5">
    <source>
        <dbReference type="ARBA" id="ARBA00023180"/>
    </source>
</evidence>
<dbReference type="Proteomes" id="UP000276133">
    <property type="component" value="Unassembled WGS sequence"/>
</dbReference>
<evidence type="ECO:0000256" key="6">
    <source>
        <dbReference type="SAM" id="SignalP"/>
    </source>
</evidence>
<dbReference type="Gene3D" id="1.20.120.980">
    <property type="entry name" value="Serine carboxypeptidase S28, SKS domain"/>
    <property type="match status" value="1"/>
</dbReference>
<dbReference type="Gene3D" id="3.40.50.1820">
    <property type="entry name" value="alpha/beta hydrolase"/>
    <property type="match status" value="1"/>
</dbReference>
<dbReference type="AlphaFoldDB" id="A0A3M7RJ47"/>
<comment type="similarity">
    <text evidence="1">Belongs to the peptidase S28 family.</text>
</comment>
<evidence type="ECO:0000256" key="1">
    <source>
        <dbReference type="ARBA" id="ARBA00011079"/>
    </source>
</evidence>
<evidence type="ECO:0000313" key="8">
    <source>
        <dbReference type="Proteomes" id="UP000276133"/>
    </source>
</evidence>
<dbReference type="InterPro" id="IPR042269">
    <property type="entry name" value="Ser_carbopepase_S28_SKS"/>
</dbReference>
<dbReference type="SUPFAM" id="SSF53474">
    <property type="entry name" value="alpha/beta-Hydrolases"/>
    <property type="match status" value="1"/>
</dbReference>
<keyword evidence="8" id="KW-1185">Reference proteome</keyword>
<evidence type="ECO:0000313" key="7">
    <source>
        <dbReference type="EMBL" id="RNA23593.1"/>
    </source>
</evidence>
<dbReference type="InterPro" id="IPR029058">
    <property type="entry name" value="AB_hydrolase_fold"/>
</dbReference>
<organism evidence="7 8">
    <name type="scientific">Brachionus plicatilis</name>
    <name type="common">Marine rotifer</name>
    <name type="synonym">Brachionus muelleri</name>
    <dbReference type="NCBI Taxonomy" id="10195"/>
    <lineage>
        <taxon>Eukaryota</taxon>
        <taxon>Metazoa</taxon>
        <taxon>Spiralia</taxon>
        <taxon>Gnathifera</taxon>
        <taxon>Rotifera</taxon>
        <taxon>Eurotatoria</taxon>
        <taxon>Monogononta</taxon>
        <taxon>Pseudotrocha</taxon>
        <taxon>Ploima</taxon>
        <taxon>Brachionidae</taxon>
        <taxon>Brachionus</taxon>
    </lineage>
</organism>
<dbReference type="OrthoDB" id="1735038at2759"/>
<feature type="signal peptide" evidence="6">
    <location>
        <begin position="1"/>
        <end position="21"/>
    </location>
</feature>
<keyword evidence="3 6" id="KW-0732">Signal</keyword>
<dbReference type="GO" id="GO:0070008">
    <property type="term" value="F:serine-type exopeptidase activity"/>
    <property type="evidence" value="ECO:0007669"/>
    <property type="project" value="InterPro"/>
</dbReference>
<dbReference type="STRING" id="10195.A0A3M7RJ47"/>
<gene>
    <name evidence="7" type="ORF">BpHYR1_039144</name>
</gene>
<sequence length="475" mass="54556">MIFKQLLTLIIIFTSLSYGESLNHFIRGRRFYQSSEKIKLFKIENNITDLYYDQELDHFKEADKRTWKQRYWVNDQFFRRQSGPVFLMIGGEGEENPIWMTKGNWVELAKKYNALLVMLEHRFYGKSRPTEDMSTDNLKYLSSEQGLADLATFRQFIHSSFNLTDSNRWISFGGSYPGSLSAWFRLKYPHLVFGAVSSSAPMLALINFTDYLVVVNNSLSLYSANCPRYISQATKQIQDLMKTQGGRLTLQKLFRTCDPIDTDDDVTNFYSAVSGNFEEAVQYNKDNRLSSNTSITIDLLCDTMAHESIGDPLTRYAAVNDIFLQEFAQSCLDISYKKFINELQQSSWQSEAAVGGRQWTYQTCIEFGFFQSTDSQKHPFGQTVPADFYIKQCKDIYGPDYDLKLLERSVLDTNTNYGGYNYEGSRVVFINGEIDPWHALGFTAKPPNTFTDTIFIKGTAHCADLYPASDRDPIS</sequence>
<dbReference type="GO" id="GO:0008239">
    <property type="term" value="F:dipeptidyl-peptidase activity"/>
    <property type="evidence" value="ECO:0007669"/>
    <property type="project" value="TreeGrafter"/>
</dbReference>
<dbReference type="GO" id="GO:0006508">
    <property type="term" value="P:proteolysis"/>
    <property type="evidence" value="ECO:0007669"/>
    <property type="project" value="UniProtKB-KW"/>
</dbReference>
<dbReference type="FunFam" id="1.20.120.980:FF:000003">
    <property type="entry name" value="Serine protease 16"/>
    <property type="match status" value="1"/>
</dbReference>
<dbReference type="InterPro" id="IPR008758">
    <property type="entry name" value="Peptidase_S28"/>
</dbReference>
<dbReference type="PANTHER" id="PTHR11010">
    <property type="entry name" value="PROTEASE S28 PRO-X CARBOXYPEPTIDASE-RELATED"/>
    <property type="match status" value="1"/>
</dbReference>
<name>A0A3M7RJ47_BRAPC</name>
<dbReference type="Pfam" id="PF05577">
    <property type="entry name" value="Peptidase_S28"/>
    <property type="match status" value="1"/>
</dbReference>
<keyword evidence="4" id="KW-0378">Hydrolase</keyword>
<keyword evidence="5" id="KW-0325">Glycoprotein</keyword>
<keyword evidence="2 7" id="KW-0645">Protease</keyword>
<accession>A0A3M7RJ47</accession>
<evidence type="ECO:0000256" key="3">
    <source>
        <dbReference type="ARBA" id="ARBA00022729"/>
    </source>
</evidence>
<evidence type="ECO:0000256" key="2">
    <source>
        <dbReference type="ARBA" id="ARBA00022670"/>
    </source>
</evidence>